<name>A0A831JRH6_9GAMM</name>
<comment type="caution">
    <text evidence="2">The sequence shown here is derived from an EMBL/GenBank/DDBJ whole genome shotgun (WGS) entry which is preliminary data.</text>
</comment>
<dbReference type="NCBIfam" id="NF008528">
    <property type="entry name" value="PRK11463.1-2"/>
    <property type="match status" value="1"/>
</dbReference>
<dbReference type="EMBL" id="DRCV01000138">
    <property type="protein sequence ID" value="HDK37992.1"/>
    <property type="molecule type" value="Genomic_DNA"/>
</dbReference>
<gene>
    <name evidence="2" type="ORF">ENG92_03135</name>
</gene>
<dbReference type="Proteomes" id="UP000885822">
    <property type="component" value="Unassembled WGS sequence"/>
</dbReference>
<feature type="transmembrane region" description="Helical" evidence="1">
    <location>
        <begin position="35"/>
        <end position="58"/>
    </location>
</feature>
<accession>A0A831JRH6</accession>
<dbReference type="AlphaFoldDB" id="A0A831JRH6"/>
<feature type="transmembrane region" description="Helical" evidence="1">
    <location>
        <begin position="6"/>
        <end position="23"/>
    </location>
</feature>
<dbReference type="InterPro" id="IPR007313">
    <property type="entry name" value="FxsA"/>
</dbReference>
<keyword evidence="1" id="KW-0812">Transmembrane</keyword>
<dbReference type="Pfam" id="PF04186">
    <property type="entry name" value="FxsA"/>
    <property type="match status" value="1"/>
</dbReference>
<organism evidence="2">
    <name type="scientific">Thiolapillus brandeum</name>
    <dbReference type="NCBI Taxonomy" id="1076588"/>
    <lineage>
        <taxon>Bacteria</taxon>
        <taxon>Pseudomonadati</taxon>
        <taxon>Pseudomonadota</taxon>
        <taxon>Gammaproteobacteria</taxon>
        <taxon>Chromatiales</taxon>
        <taxon>Sedimenticolaceae</taxon>
        <taxon>Thiolapillus</taxon>
    </lineage>
</organism>
<evidence type="ECO:0000313" key="2">
    <source>
        <dbReference type="EMBL" id="HDK37992.1"/>
    </source>
</evidence>
<keyword evidence="1" id="KW-0472">Membrane</keyword>
<reference evidence="2" key="1">
    <citation type="journal article" date="2020" name="mSystems">
        <title>Genome- and Community-Level Interaction Insights into Carbon Utilization and Element Cycling Functions of Hydrothermarchaeota in Hydrothermal Sediment.</title>
        <authorList>
            <person name="Zhou Z."/>
            <person name="Liu Y."/>
            <person name="Xu W."/>
            <person name="Pan J."/>
            <person name="Luo Z.H."/>
            <person name="Li M."/>
        </authorList>
    </citation>
    <scope>NUCLEOTIDE SEQUENCE [LARGE SCALE GENOMIC DNA]</scope>
    <source>
        <strain evidence="2">HyVt-26</strain>
    </source>
</reference>
<dbReference type="PANTHER" id="PTHR35335:SF1">
    <property type="entry name" value="UPF0716 PROTEIN FXSA"/>
    <property type="match status" value="1"/>
</dbReference>
<dbReference type="PANTHER" id="PTHR35335">
    <property type="entry name" value="UPF0716 PROTEIN FXSA"/>
    <property type="match status" value="1"/>
</dbReference>
<dbReference type="GO" id="GO:0016020">
    <property type="term" value="C:membrane"/>
    <property type="evidence" value="ECO:0007669"/>
    <property type="project" value="InterPro"/>
</dbReference>
<keyword evidence="1" id="KW-1133">Transmembrane helix</keyword>
<sequence>MNPGIIFLLLLVGAPLMELYVLIEVGSEIGALTTILLSIFTALLGAALVRMQGISVLMRVQQTLARGEAPALEMLEGAMLMVSGVMLLFPGFITDVMGFLILIPPLRQKFILAMLQRSGTLSPMGPDTGPASDVEIRRIKIIQGEHRWDDD</sequence>
<protein>
    <submittedName>
        <fullName evidence="2">FxsA family protein</fullName>
    </submittedName>
</protein>
<feature type="transmembrane region" description="Helical" evidence="1">
    <location>
        <begin position="78"/>
        <end position="103"/>
    </location>
</feature>
<evidence type="ECO:0000256" key="1">
    <source>
        <dbReference type="SAM" id="Phobius"/>
    </source>
</evidence>
<proteinExistence type="predicted"/>